<keyword evidence="7" id="KW-1185">Reference proteome</keyword>
<dbReference type="SMART" id="SM00229">
    <property type="entry name" value="RasGEFN"/>
    <property type="match status" value="1"/>
</dbReference>
<dbReference type="GO" id="GO:0005886">
    <property type="term" value="C:plasma membrane"/>
    <property type="evidence" value="ECO:0007669"/>
    <property type="project" value="TreeGrafter"/>
</dbReference>
<dbReference type="CDD" id="cd00155">
    <property type="entry name" value="RasGEF"/>
    <property type="match status" value="1"/>
</dbReference>
<evidence type="ECO:0000313" key="6">
    <source>
        <dbReference type="EMBL" id="KAJ3221580.1"/>
    </source>
</evidence>
<dbReference type="PANTHER" id="PTHR23113:SF356">
    <property type="entry name" value="FI05912P-RELATED"/>
    <property type="match status" value="1"/>
</dbReference>
<evidence type="ECO:0000313" key="7">
    <source>
        <dbReference type="Proteomes" id="UP001211065"/>
    </source>
</evidence>
<dbReference type="Gene3D" id="1.20.870.10">
    <property type="entry name" value="Son of sevenless (SoS) protein Chain: S domain 1"/>
    <property type="match status" value="1"/>
</dbReference>
<dbReference type="InterPro" id="IPR001895">
    <property type="entry name" value="RASGEF_cat_dom"/>
</dbReference>
<dbReference type="PROSITE" id="PS00720">
    <property type="entry name" value="RASGEF"/>
    <property type="match status" value="1"/>
</dbReference>
<evidence type="ECO:0000256" key="3">
    <source>
        <dbReference type="SAM" id="MobiDB-lite"/>
    </source>
</evidence>
<dbReference type="Proteomes" id="UP001211065">
    <property type="component" value="Unassembled WGS sequence"/>
</dbReference>
<dbReference type="InterPro" id="IPR036964">
    <property type="entry name" value="RASGEF_cat_dom_sf"/>
</dbReference>
<dbReference type="GO" id="GO:0007265">
    <property type="term" value="P:Ras protein signal transduction"/>
    <property type="evidence" value="ECO:0007669"/>
    <property type="project" value="TreeGrafter"/>
</dbReference>
<sequence>MTAVQDGCPIFSPDEKGELLIRCQLPNNSTTVMRIRLDMKMWDILILICQKKELNQLDIADMKVVFNGSSKEEEVDMSLPLEKYKNKLEKLILIGRTTSNKSLMTSPVSTAPSITPHPNNNFSKPSIPPLPIKTEGLLVTPQNRRRTSIMNAQTSKTVIRGVSQEFPATVVEPSNLLNNNSGNAFWQPKLINARIKLFKKSVNNSSSSSLPIVSDFNKSVSSTSLPDQGFLNAENLEFTLPIQCSVPNQSPLSMESTEFDASNKKKDELGVLSEWRGIESNSSRESLIPEIPAFLSNSELPVIPNILYPSEAGDISRSESFNGSISSLSISTTVEPMTEVIFQIEKNARKRTISTPTAISTLRKHFSPTKSRADGIKSADKKSTDSVDQSPNSISLPREKYCIVIYSLHSNKATVEKKELKINNLDEIMEAILSEICEENKISFEDHTLKLPSLNTFIELDKKLSSFLKDGETNFEVAVVLGEKKYETICVCEDDKDVMILRNINNKQIVMAGTVEKLIDKATNGFERDNEFLDTLFMSFRSFMTPLDFFDNLICKFNAILPDDPTEADIQYFKKMKVPTQKKVLSCLKWWCEYHWHDFGLDSSLKNELREFISSLNKTEFSQEAIELTWIVTSQAKEYEDMINNIKLVERKGKSMESMILELNFEDISQQLCLLNYNLFKNIHAIEFLNQIWTKKGDESICPSLDFFISRFDKESYWVATEICSQKDLKKRVTILKNFILSAKRCQELNNFFSMFAIIAGLNLSPVLRLKKSWDALPKEAKKIFQELEKLIDPSKNMKNFRDCLALAVPPIVPFLPIYLKDLTFMNDGNQSKVREMINFDKLRMMSNRVKDITGLVARGSYKFELKSAIQNYISKPHVEKDVKKLKEMSKLCEAV</sequence>
<evidence type="ECO:0000259" key="4">
    <source>
        <dbReference type="PROSITE" id="PS50009"/>
    </source>
</evidence>
<dbReference type="SUPFAM" id="SSF48366">
    <property type="entry name" value="Ras GEF"/>
    <property type="match status" value="1"/>
</dbReference>
<gene>
    <name evidence="6" type="ORF">HK099_003367</name>
</gene>
<feature type="domain" description="N-terminal Ras-GEF" evidence="5">
    <location>
        <begin position="506"/>
        <end position="636"/>
    </location>
</feature>
<comment type="caution">
    <text evidence="6">The sequence shown here is derived from an EMBL/GenBank/DDBJ whole genome shotgun (WGS) entry which is preliminary data.</text>
</comment>
<dbReference type="SMART" id="SM00147">
    <property type="entry name" value="RasGEF"/>
    <property type="match status" value="1"/>
</dbReference>
<feature type="region of interest" description="Disordered" evidence="3">
    <location>
        <begin position="364"/>
        <end position="392"/>
    </location>
</feature>
<reference evidence="6" key="1">
    <citation type="submission" date="2020-05" db="EMBL/GenBank/DDBJ databases">
        <title>Phylogenomic resolution of chytrid fungi.</title>
        <authorList>
            <person name="Stajich J.E."/>
            <person name="Amses K."/>
            <person name="Simmons R."/>
            <person name="Seto K."/>
            <person name="Myers J."/>
            <person name="Bonds A."/>
            <person name="Quandt C.A."/>
            <person name="Barry K."/>
            <person name="Liu P."/>
            <person name="Grigoriev I."/>
            <person name="Longcore J.E."/>
            <person name="James T.Y."/>
        </authorList>
    </citation>
    <scope>NUCLEOTIDE SEQUENCE</scope>
    <source>
        <strain evidence="6">JEL0476</strain>
    </source>
</reference>
<feature type="domain" description="Ras-GEF" evidence="4">
    <location>
        <begin position="664"/>
        <end position="890"/>
    </location>
</feature>
<dbReference type="PROSITE" id="PS50212">
    <property type="entry name" value="RASGEF_NTER"/>
    <property type="match status" value="1"/>
</dbReference>
<dbReference type="Pfam" id="PF00618">
    <property type="entry name" value="RasGEF_N"/>
    <property type="match status" value="1"/>
</dbReference>
<dbReference type="InterPro" id="IPR000651">
    <property type="entry name" value="Ras-like_Gua-exchang_fac_N"/>
</dbReference>
<dbReference type="AlphaFoldDB" id="A0AAD5U3G1"/>
<dbReference type="EMBL" id="JADGJW010000221">
    <property type="protein sequence ID" value="KAJ3221580.1"/>
    <property type="molecule type" value="Genomic_DNA"/>
</dbReference>
<dbReference type="CDD" id="cd06224">
    <property type="entry name" value="REM"/>
    <property type="match status" value="1"/>
</dbReference>
<dbReference type="Pfam" id="PF00617">
    <property type="entry name" value="RasGEF"/>
    <property type="match status" value="1"/>
</dbReference>
<evidence type="ECO:0008006" key="8">
    <source>
        <dbReference type="Google" id="ProtNLM"/>
    </source>
</evidence>
<proteinExistence type="predicted"/>
<accession>A0AAD5U3G1</accession>
<dbReference type="InterPro" id="IPR008937">
    <property type="entry name" value="Ras-like_GEF"/>
</dbReference>
<dbReference type="InterPro" id="IPR019804">
    <property type="entry name" value="Ras_G-nucl-exch_fac_CS"/>
</dbReference>
<feature type="compositionally biased region" description="Basic and acidic residues" evidence="3">
    <location>
        <begin position="371"/>
        <end position="385"/>
    </location>
</feature>
<evidence type="ECO:0000259" key="5">
    <source>
        <dbReference type="PROSITE" id="PS50212"/>
    </source>
</evidence>
<evidence type="ECO:0000256" key="2">
    <source>
        <dbReference type="PROSITE-ProRule" id="PRU00168"/>
    </source>
</evidence>
<dbReference type="InterPro" id="IPR023578">
    <property type="entry name" value="Ras_GEF_dom_sf"/>
</dbReference>
<evidence type="ECO:0000256" key="1">
    <source>
        <dbReference type="ARBA" id="ARBA00022658"/>
    </source>
</evidence>
<keyword evidence="1 2" id="KW-0344">Guanine-nucleotide releasing factor</keyword>
<organism evidence="6 7">
    <name type="scientific">Clydaea vesicula</name>
    <dbReference type="NCBI Taxonomy" id="447962"/>
    <lineage>
        <taxon>Eukaryota</taxon>
        <taxon>Fungi</taxon>
        <taxon>Fungi incertae sedis</taxon>
        <taxon>Chytridiomycota</taxon>
        <taxon>Chytridiomycota incertae sedis</taxon>
        <taxon>Chytridiomycetes</taxon>
        <taxon>Lobulomycetales</taxon>
        <taxon>Lobulomycetaceae</taxon>
        <taxon>Clydaea</taxon>
    </lineage>
</organism>
<dbReference type="PANTHER" id="PTHR23113">
    <property type="entry name" value="GUANINE NUCLEOTIDE EXCHANGE FACTOR"/>
    <property type="match status" value="1"/>
</dbReference>
<protein>
    <recommendedName>
        <fullName evidence="8">Ras guanine nucleotide exchange factor</fullName>
    </recommendedName>
</protein>
<dbReference type="GO" id="GO:0005085">
    <property type="term" value="F:guanyl-nucleotide exchange factor activity"/>
    <property type="evidence" value="ECO:0007669"/>
    <property type="project" value="UniProtKB-KW"/>
</dbReference>
<dbReference type="Gene3D" id="1.10.840.10">
    <property type="entry name" value="Ras guanine-nucleotide exchange factors catalytic domain"/>
    <property type="match status" value="1"/>
</dbReference>
<name>A0AAD5U3G1_9FUNG</name>
<dbReference type="PROSITE" id="PS50009">
    <property type="entry name" value="RASGEF_CAT"/>
    <property type="match status" value="1"/>
</dbReference>